<dbReference type="SUPFAM" id="SSF69118">
    <property type="entry name" value="AhpD-like"/>
    <property type="match status" value="1"/>
</dbReference>
<name>A0A516H0U3_9PROT</name>
<evidence type="ECO:0000259" key="1">
    <source>
        <dbReference type="Pfam" id="PF02627"/>
    </source>
</evidence>
<keyword evidence="3" id="KW-1185">Reference proteome</keyword>
<evidence type="ECO:0000313" key="3">
    <source>
        <dbReference type="Proteomes" id="UP000317496"/>
    </source>
</evidence>
<dbReference type="InterPro" id="IPR029032">
    <property type="entry name" value="AhpD-like"/>
</dbReference>
<accession>A0A516H0U3</accession>
<reference evidence="2 3" key="1">
    <citation type="submission" date="2019-07" db="EMBL/GenBank/DDBJ databases">
        <title>Genome sequencing for Ferrovibrio sp. K5.</title>
        <authorList>
            <person name="Park S.-J."/>
        </authorList>
    </citation>
    <scope>NUCLEOTIDE SEQUENCE [LARGE SCALE GENOMIC DNA]</scope>
    <source>
        <strain evidence="2 3">K5</strain>
    </source>
</reference>
<proteinExistence type="predicted"/>
<dbReference type="GO" id="GO:0051920">
    <property type="term" value="F:peroxiredoxin activity"/>
    <property type="evidence" value="ECO:0007669"/>
    <property type="project" value="InterPro"/>
</dbReference>
<dbReference type="RefSeq" id="WP_144068369.1">
    <property type="nucleotide sequence ID" value="NZ_CP041636.1"/>
</dbReference>
<protein>
    <submittedName>
        <fullName evidence="2">Carboxymuconolactone decarboxylase family protein</fullName>
    </submittedName>
</protein>
<gene>
    <name evidence="2" type="ORF">FNB15_08980</name>
</gene>
<dbReference type="AlphaFoldDB" id="A0A516H0U3"/>
<dbReference type="PANTHER" id="PTHR35446:SF2">
    <property type="entry name" value="CARBOXYMUCONOLACTONE DECARBOXYLASE-LIKE DOMAIN-CONTAINING PROTEIN"/>
    <property type="match status" value="1"/>
</dbReference>
<dbReference type="Pfam" id="PF02627">
    <property type="entry name" value="CMD"/>
    <property type="match status" value="1"/>
</dbReference>
<dbReference type="InterPro" id="IPR003779">
    <property type="entry name" value="CMD-like"/>
</dbReference>
<feature type="domain" description="Carboxymuconolactone decarboxylase-like" evidence="1">
    <location>
        <begin position="40"/>
        <end position="122"/>
    </location>
</feature>
<sequence length="197" mass="21816">MPLVTPLPEDHNPDLVDLVQFFRGPLGVVPNSVLTMQRRPAIARAFTDLNKAVMETGGRVTAEQKRLIGYVASHAAGCHYCEAHTILAAERFGASPERLRDIWEYQKSPHFTSAERAAFDFALAAACVPNAVTPDIQQALRQHWNEDEIVEIVGVVALFGFLNRWNDSMATTLEDIGIEAGSRNLEHTGWQKGKHAD</sequence>
<dbReference type="OrthoDB" id="9801997at2"/>
<dbReference type="Gene3D" id="1.20.1290.10">
    <property type="entry name" value="AhpD-like"/>
    <property type="match status" value="1"/>
</dbReference>
<dbReference type="EMBL" id="CP041636">
    <property type="protein sequence ID" value="QDO97388.1"/>
    <property type="molecule type" value="Genomic_DNA"/>
</dbReference>
<evidence type="ECO:0000313" key="2">
    <source>
        <dbReference type="EMBL" id="QDO97388.1"/>
    </source>
</evidence>
<organism evidence="2 3">
    <name type="scientific">Ferrovibrio terrae</name>
    <dbReference type="NCBI Taxonomy" id="2594003"/>
    <lineage>
        <taxon>Bacteria</taxon>
        <taxon>Pseudomonadati</taxon>
        <taxon>Pseudomonadota</taxon>
        <taxon>Alphaproteobacteria</taxon>
        <taxon>Rhodospirillales</taxon>
        <taxon>Rhodospirillaceae</taxon>
        <taxon>Ferrovibrio</taxon>
    </lineage>
</organism>
<dbReference type="KEGG" id="fer:FNB15_08980"/>
<dbReference type="PANTHER" id="PTHR35446">
    <property type="entry name" value="SI:CH211-175M2.5"/>
    <property type="match status" value="1"/>
</dbReference>
<dbReference type="Proteomes" id="UP000317496">
    <property type="component" value="Chromosome"/>
</dbReference>